<protein>
    <recommendedName>
        <fullName evidence="4">No apical meristem-associated C-terminal domain-containing protein</fullName>
    </recommendedName>
</protein>
<feature type="compositionally biased region" description="Polar residues" evidence="1">
    <location>
        <begin position="264"/>
        <end position="279"/>
    </location>
</feature>
<dbReference type="EMBL" id="JBCNJP010000013">
    <property type="protein sequence ID" value="KAK9069401.1"/>
    <property type="molecule type" value="Genomic_DNA"/>
</dbReference>
<feature type="compositionally biased region" description="Low complexity" evidence="1">
    <location>
        <begin position="33"/>
        <end position="51"/>
    </location>
</feature>
<feature type="compositionally biased region" description="Low complexity" evidence="1">
    <location>
        <begin position="66"/>
        <end position="97"/>
    </location>
</feature>
<feature type="region of interest" description="Disordered" evidence="1">
    <location>
        <begin position="252"/>
        <end position="279"/>
    </location>
</feature>
<comment type="caution">
    <text evidence="2">The sequence shown here is derived from an EMBL/GenBank/DDBJ whole genome shotgun (WGS) entry which is preliminary data.</text>
</comment>
<evidence type="ECO:0008006" key="4">
    <source>
        <dbReference type="Google" id="ProtNLM"/>
    </source>
</evidence>
<feature type="region of interest" description="Disordered" evidence="1">
    <location>
        <begin position="17"/>
        <end position="51"/>
    </location>
</feature>
<name>A0AAP0D6A8_9ASTR</name>
<evidence type="ECO:0000313" key="2">
    <source>
        <dbReference type="EMBL" id="KAK9069401.1"/>
    </source>
</evidence>
<evidence type="ECO:0000256" key="1">
    <source>
        <dbReference type="SAM" id="MobiDB-lite"/>
    </source>
</evidence>
<accession>A0AAP0D6A8</accession>
<feature type="region of interest" description="Disordered" evidence="1">
    <location>
        <begin position="406"/>
        <end position="425"/>
    </location>
</feature>
<feature type="compositionally biased region" description="Acidic residues" evidence="1">
    <location>
        <begin position="292"/>
        <end position="302"/>
    </location>
</feature>
<feature type="compositionally biased region" description="Basic and acidic residues" evidence="1">
    <location>
        <begin position="327"/>
        <end position="347"/>
    </location>
</feature>
<feature type="compositionally biased region" description="Basic and acidic residues" evidence="1">
    <location>
        <begin position="305"/>
        <end position="318"/>
    </location>
</feature>
<dbReference type="PANTHER" id="PTHR45023">
    <property type="match status" value="1"/>
</dbReference>
<reference evidence="2 3" key="1">
    <citation type="submission" date="2024-04" db="EMBL/GenBank/DDBJ databases">
        <title>The reference genome of an endangered Asteraceae, Deinandra increscens subsp. villosa, native to the Central Coast of California.</title>
        <authorList>
            <person name="Guilliams M."/>
            <person name="Hasenstab-Lehman K."/>
            <person name="Meyer R."/>
            <person name="Mcevoy S."/>
        </authorList>
    </citation>
    <scope>NUCLEOTIDE SEQUENCE [LARGE SCALE GENOMIC DNA]</scope>
    <source>
        <tissue evidence="2">Leaf</tissue>
    </source>
</reference>
<keyword evidence="3" id="KW-1185">Reference proteome</keyword>
<evidence type="ECO:0000313" key="3">
    <source>
        <dbReference type="Proteomes" id="UP001408789"/>
    </source>
</evidence>
<proteinExistence type="predicted"/>
<feature type="region of interest" description="Disordered" evidence="1">
    <location>
        <begin position="65"/>
        <end position="132"/>
    </location>
</feature>
<sequence length="425" mass="48850">MSMFPDYDATRMNQLIHQSSPPSHMYPPPSHMYPPLMNPQHQPQQQQQMDPQTYFQMQQMWMFGMQHQHQQQQTQTQQPPQATQSQPPQATQSQPPQSEDGPSQGRVRGRGRGGRGRGSTTTPKASRIKWPQSDEVLMAQAVYESSEDSILSTNQSTNDFWFKVHKHYSTSNPQVPRDQDNLKAHWHMVKTRVARFNDLYLRVKSSNPSGWSDNMWLVETRSLFNADQGTHFKYEHILTHVKDKLKYNSAEACAGNQGPKRNKSNVGGYTSSASSTNFGENEFHFNLEDDYEPAQNEEEEPAQNEGEKPAQNEGEKPVQRAAPTRPTGRDRSKAAEREKKSKGKSIVDNRQDYLDQLLAIEQNKIMIEKNKMILKYYKLVNMDTSHMSRKKLAAHNQVCARLKVELNIEDEPEEEEDDDDSDEEA</sequence>
<feature type="compositionally biased region" description="Acidic residues" evidence="1">
    <location>
        <begin position="407"/>
        <end position="425"/>
    </location>
</feature>
<dbReference type="PANTHER" id="PTHR45023:SF4">
    <property type="entry name" value="GLYCINE-RICH PROTEIN-RELATED"/>
    <property type="match status" value="1"/>
</dbReference>
<dbReference type="Proteomes" id="UP001408789">
    <property type="component" value="Unassembled WGS sequence"/>
</dbReference>
<feature type="region of interest" description="Disordered" evidence="1">
    <location>
        <begin position="292"/>
        <end position="347"/>
    </location>
</feature>
<dbReference type="AlphaFoldDB" id="A0AAP0D6A8"/>
<organism evidence="2 3">
    <name type="scientific">Deinandra increscens subsp. villosa</name>
    <dbReference type="NCBI Taxonomy" id="3103831"/>
    <lineage>
        <taxon>Eukaryota</taxon>
        <taxon>Viridiplantae</taxon>
        <taxon>Streptophyta</taxon>
        <taxon>Embryophyta</taxon>
        <taxon>Tracheophyta</taxon>
        <taxon>Spermatophyta</taxon>
        <taxon>Magnoliopsida</taxon>
        <taxon>eudicotyledons</taxon>
        <taxon>Gunneridae</taxon>
        <taxon>Pentapetalae</taxon>
        <taxon>asterids</taxon>
        <taxon>campanulids</taxon>
        <taxon>Asterales</taxon>
        <taxon>Asteraceae</taxon>
        <taxon>Asteroideae</taxon>
        <taxon>Heliantheae alliance</taxon>
        <taxon>Madieae</taxon>
        <taxon>Madiinae</taxon>
        <taxon>Deinandra</taxon>
    </lineage>
</organism>
<gene>
    <name evidence="2" type="ORF">SSX86_011304</name>
</gene>